<keyword evidence="2" id="KW-0472">Membrane</keyword>
<feature type="compositionally biased region" description="Polar residues" evidence="1">
    <location>
        <begin position="1"/>
        <end position="12"/>
    </location>
</feature>
<reference evidence="3" key="1">
    <citation type="submission" date="2010-06" db="EMBL/GenBank/DDBJ databases">
        <authorList>
            <person name="Muzny D."/>
            <person name="Qin X."/>
            <person name="Buhay C."/>
            <person name="Dugan-Rocha S."/>
            <person name="Ding Y."/>
            <person name="Chen G."/>
            <person name="Hawes A."/>
            <person name="Holder M."/>
            <person name="Jhangiani S."/>
            <person name="Johnson A."/>
            <person name="Khan Z."/>
            <person name="Li Z."/>
            <person name="Liu W."/>
            <person name="Liu X."/>
            <person name="Perez L."/>
            <person name="Shen H."/>
            <person name="Wang Q."/>
            <person name="Watt J."/>
            <person name="Xi L."/>
            <person name="Xin Y."/>
            <person name="Zhou J."/>
            <person name="Deng J."/>
            <person name="Jiang H."/>
            <person name="Liu Y."/>
            <person name="Qu J."/>
            <person name="Song X.-Z."/>
            <person name="Zhang L."/>
            <person name="Villasana D."/>
            <person name="Johnson A."/>
            <person name="Liu J."/>
            <person name="Liyanage D."/>
            <person name="Lorensuhewa L."/>
            <person name="Robinson T."/>
            <person name="Song A."/>
            <person name="Song B.-B."/>
            <person name="Dinh H."/>
            <person name="Thornton R."/>
            <person name="Coyle M."/>
            <person name="Francisco L."/>
            <person name="Jackson L."/>
            <person name="Javaid M."/>
            <person name="Korchina V."/>
            <person name="Kovar C."/>
            <person name="Mata R."/>
            <person name="Mathew T."/>
            <person name="Ngo R."/>
            <person name="Nguyen L."/>
            <person name="Nguyen N."/>
            <person name="Okwuonu G."/>
            <person name="Ongeri F."/>
            <person name="Pham C."/>
            <person name="Simmons D."/>
            <person name="Wilczek-Boney K."/>
            <person name="Hale W."/>
            <person name="Jakkamsetti A."/>
            <person name="Pham P."/>
            <person name="Ruth R."/>
            <person name="San Lucas F."/>
            <person name="Warren J."/>
            <person name="Zhang J."/>
            <person name="Zhao Z."/>
            <person name="Zhou C."/>
            <person name="Zhu D."/>
            <person name="Lee S."/>
            <person name="Bess C."/>
            <person name="Blankenburg K."/>
            <person name="Forbes L."/>
            <person name="Fu Q."/>
            <person name="Gubbala S."/>
            <person name="Hirani K."/>
            <person name="Jayaseelan J.C."/>
            <person name="Lara F."/>
            <person name="Munidasa M."/>
            <person name="Palculict T."/>
            <person name="Patil S."/>
            <person name="Pu L.-L."/>
            <person name="Saada N."/>
            <person name="Tang L."/>
            <person name="Weissenberger G."/>
            <person name="Zhu Y."/>
            <person name="Hemphill L."/>
            <person name="Shang Y."/>
            <person name="Youmans B."/>
            <person name="Ayvaz T."/>
            <person name="Ross M."/>
            <person name="Santibanez J."/>
            <person name="Aqrawi P."/>
            <person name="Gross S."/>
            <person name="Joshi V."/>
            <person name="Fowler G."/>
            <person name="Nazareth L."/>
            <person name="Reid J."/>
            <person name="Worley K."/>
            <person name="Petrosino J."/>
            <person name="Highlander S."/>
            <person name="Gibbs R."/>
        </authorList>
    </citation>
    <scope>NUCLEOTIDE SEQUENCE [LARGE SCALE GENOMIC DNA]</scope>
    <source>
        <strain evidence="3">ATCC 33030</strain>
    </source>
</reference>
<proteinExistence type="predicted"/>
<dbReference type="RefSeq" id="WP_005288990.1">
    <property type="nucleotide sequence ID" value="NZ_CM000961.1"/>
</dbReference>
<keyword evidence="2" id="KW-0812">Transmembrane</keyword>
<dbReference type="OrthoDB" id="4409563at2"/>
<evidence type="ECO:0008006" key="5">
    <source>
        <dbReference type="Google" id="ProtNLM"/>
    </source>
</evidence>
<feature type="transmembrane region" description="Helical" evidence="2">
    <location>
        <begin position="160"/>
        <end position="177"/>
    </location>
</feature>
<gene>
    <name evidence="3" type="ORF">HMPREF0291_11023</name>
</gene>
<keyword evidence="4" id="KW-1185">Reference proteome</keyword>
<accession>D7WC14</accession>
<dbReference type="HOGENOM" id="CLU_1419342_0_0_11"/>
<protein>
    <recommendedName>
        <fullName evidence="5">DUF2975 domain-containing protein</fullName>
    </recommendedName>
</protein>
<dbReference type="STRING" id="585529.HMPREF0291_11023"/>
<keyword evidence="2" id="KW-1133">Transmembrane helix</keyword>
<dbReference type="EMBL" id="ACLJ02000002">
    <property type="protein sequence ID" value="EFK54643.1"/>
    <property type="molecule type" value="Genomic_DNA"/>
</dbReference>
<feature type="region of interest" description="Disordered" evidence="1">
    <location>
        <begin position="1"/>
        <end position="21"/>
    </location>
</feature>
<evidence type="ECO:0000256" key="1">
    <source>
        <dbReference type="SAM" id="MobiDB-lite"/>
    </source>
</evidence>
<dbReference type="AlphaFoldDB" id="D7WC14"/>
<evidence type="ECO:0000256" key="2">
    <source>
        <dbReference type="SAM" id="Phobius"/>
    </source>
</evidence>
<sequence length="191" mass="20813">MNMSMDTNQTAKPPTEKQTKDFNSSTIGVTALVALWISFEIFEMIHNGIVITRLSPAVEGGIVFADIPSGAQWLYGIGLATKYIGLLGTGMTLSMIGWNMSKGRIFTQRNVALLNFGTGAMFAYFIGRIGFEGLGNNFVASDLGLERWWDTGVSTPYSEFTPALILLFTLGLASMLLRRGARLKEDVDGLV</sequence>
<feature type="transmembrane region" description="Helical" evidence="2">
    <location>
        <begin position="110"/>
        <end position="131"/>
    </location>
</feature>
<dbReference type="Proteomes" id="UP000004208">
    <property type="component" value="Unassembled WGS sequence"/>
</dbReference>
<organism evidence="3 4">
    <name type="scientific">Corynebacterium genitalium ATCC 33030</name>
    <dbReference type="NCBI Taxonomy" id="585529"/>
    <lineage>
        <taxon>Bacteria</taxon>
        <taxon>Bacillati</taxon>
        <taxon>Actinomycetota</taxon>
        <taxon>Actinomycetes</taxon>
        <taxon>Mycobacteriales</taxon>
        <taxon>Corynebacteriaceae</taxon>
        <taxon>Corynebacterium</taxon>
    </lineage>
</organism>
<evidence type="ECO:0000313" key="4">
    <source>
        <dbReference type="Proteomes" id="UP000004208"/>
    </source>
</evidence>
<dbReference type="eggNOG" id="ENOG50304UP">
    <property type="taxonomic scope" value="Bacteria"/>
</dbReference>
<comment type="caution">
    <text evidence="3">The sequence shown here is derived from an EMBL/GenBank/DDBJ whole genome shotgun (WGS) entry which is preliminary data.</text>
</comment>
<feature type="transmembrane region" description="Helical" evidence="2">
    <location>
        <begin position="21"/>
        <end position="39"/>
    </location>
</feature>
<evidence type="ECO:0000313" key="3">
    <source>
        <dbReference type="EMBL" id="EFK54643.1"/>
    </source>
</evidence>
<feature type="transmembrane region" description="Helical" evidence="2">
    <location>
        <begin position="73"/>
        <end position="98"/>
    </location>
</feature>
<name>D7WC14_9CORY</name>